<protein>
    <submittedName>
        <fullName evidence="11">YadA-like family protein</fullName>
    </submittedName>
</protein>
<dbReference type="Gene3D" id="3.30.1300.30">
    <property type="entry name" value="GSPII I/J protein-like"/>
    <property type="match status" value="1"/>
</dbReference>
<keyword evidence="7" id="KW-0998">Cell outer membrane</keyword>
<dbReference type="SUPFAM" id="SSF54523">
    <property type="entry name" value="Pili subunits"/>
    <property type="match status" value="1"/>
</dbReference>
<evidence type="ECO:0000256" key="9">
    <source>
        <dbReference type="SAM" id="SignalP"/>
    </source>
</evidence>
<dbReference type="InterPro" id="IPR045584">
    <property type="entry name" value="Pilin-like"/>
</dbReference>
<keyword evidence="5 9" id="KW-0732">Signal</keyword>
<dbReference type="InterPro" id="IPR005594">
    <property type="entry name" value="YadA_C"/>
</dbReference>
<evidence type="ECO:0000256" key="6">
    <source>
        <dbReference type="ARBA" id="ARBA00023136"/>
    </source>
</evidence>
<evidence type="ECO:0000256" key="1">
    <source>
        <dbReference type="ARBA" id="ARBA00004241"/>
    </source>
</evidence>
<comment type="subcellular location">
    <subcellularLocation>
        <location evidence="2">Cell outer membrane</location>
    </subcellularLocation>
    <subcellularLocation>
        <location evidence="1">Cell surface</location>
    </subcellularLocation>
</comment>
<keyword evidence="3" id="KW-1134">Transmembrane beta strand</keyword>
<dbReference type="EMBL" id="JAWXRD010000040">
    <property type="protein sequence ID" value="MDX6042757.1"/>
    <property type="molecule type" value="Genomic_DNA"/>
</dbReference>
<feature type="signal peptide" evidence="9">
    <location>
        <begin position="1"/>
        <end position="20"/>
    </location>
</feature>
<keyword evidence="8" id="KW-0175">Coiled coil</keyword>
<evidence type="ECO:0000259" key="10">
    <source>
        <dbReference type="Pfam" id="PF03895"/>
    </source>
</evidence>
<keyword evidence="6" id="KW-0472">Membrane</keyword>
<evidence type="ECO:0000256" key="5">
    <source>
        <dbReference type="ARBA" id="ARBA00022729"/>
    </source>
</evidence>
<evidence type="ECO:0000313" key="11">
    <source>
        <dbReference type="EMBL" id="MDX6042757.1"/>
    </source>
</evidence>
<feature type="domain" description="Trimeric autotransporter adhesin YadA-like C-terminal membrane anchor" evidence="10">
    <location>
        <begin position="321"/>
        <end position="380"/>
    </location>
</feature>
<reference evidence="11 12" key="1">
    <citation type="submission" date="2023-11" db="EMBL/GenBank/DDBJ databases">
        <title>Scandinavium wanjuensis sp. nov., isolated from lettuce South Korea.</title>
        <authorList>
            <person name="Park J."/>
            <person name="Park S."/>
            <person name="Oh K.K."/>
            <person name="Cho G.S."/>
            <person name="Franz C.M.A.P."/>
        </authorList>
    </citation>
    <scope>NUCLEOTIDE SEQUENCE [LARGE SCALE GENOMIC DNA]</scope>
    <source>
        <strain evidence="11 12">V105_6</strain>
    </source>
</reference>
<comment type="caution">
    <text evidence="11">The sequence shown here is derived from an EMBL/GenBank/DDBJ whole genome shotgun (WGS) entry which is preliminary data.</text>
</comment>
<keyword evidence="12" id="KW-1185">Reference proteome</keyword>
<dbReference type="Proteomes" id="UP001275664">
    <property type="component" value="Unassembled WGS sequence"/>
</dbReference>
<proteinExistence type="predicted"/>
<dbReference type="Pfam" id="PF03895">
    <property type="entry name" value="YadA_anchor"/>
    <property type="match status" value="1"/>
</dbReference>
<dbReference type="Gene3D" id="1.20.5.340">
    <property type="match status" value="1"/>
</dbReference>
<evidence type="ECO:0000256" key="4">
    <source>
        <dbReference type="ARBA" id="ARBA00022692"/>
    </source>
</evidence>
<evidence type="ECO:0000256" key="8">
    <source>
        <dbReference type="SAM" id="Coils"/>
    </source>
</evidence>
<evidence type="ECO:0000313" key="12">
    <source>
        <dbReference type="Proteomes" id="UP001275664"/>
    </source>
</evidence>
<evidence type="ECO:0000256" key="7">
    <source>
        <dbReference type="ARBA" id="ARBA00023237"/>
    </source>
</evidence>
<evidence type="ECO:0000256" key="3">
    <source>
        <dbReference type="ARBA" id="ARBA00022452"/>
    </source>
</evidence>
<keyword evidence="4" id="KW-0812">Transmembrane</keyword>
<evidence type="ECO:0000256" key="2">
    <source>
        <dbReference type="ARBA" id="ARBA00004442"/>
    </source>
</evidence>
<dbReference type="RefSeq" id="WP_319787039.1">
    <property type="nucleotide sequence ID" value="NZ_JAWXRD010000040.1"/>
</dbReference>
<feature type="chain" id="PRO_5046747068" evidence="9">
    <location>
        <begin position="21"/>
        <end position="380"/>
    </location>
</feature>
<feature type="coiled-coil region" evidence="8">
    <location>
        <begin position="279"/>
        <end position="306"/>
    </location>
</feature>
<organism evidence="11 12">
    <name type="scientific">Scandinavium lactucae</name>
    <dbReference type="NCBI Taxonomy" id="3095028"/>
    <lineage>
        <taxon>Bacteria</taxon>
        <taxon>Pseudomonadati</taxon>
        <taxon>Pseudomonadota</taxon>
        <taxon>Gammaproteobacteria</taxon>
        <taxon>Enterobacterales</taxon>
        <taxon>Enterobacteriaceae</taxon>
        <taxon>Scandinavium</taxon>
    </lineage>
</organism>
<name>A0ABU4QUW0_9ENTR</name>
<gene>
    <name evidence="11" type="ORF">SIK69_21435</name>
</gene>
<sequence>MKFIVPACLFFTAIVPSAYALTGTDLDAANDYFTLHPEIQKIAPYVYNEVMKKNSLQEANTYLSGNKPWNPATNGYLTLGQITLSTTHSVPMVNLEPSITQPVSAPDPDTHSNIDNPIAPLKSTLPEVQKSDDAENGLITQNQRQIAKTEEGVELNQEAIKRTREVVTANSNAIVQDEKEIEKNQEGLKQTHDQIQRTREAIADNSSHLADNSHEIDRNHKGIAQNQDAIVKNGDAIKQDEKLIVNNQTAIAQNHRDIDINGNNIETVHSEVRATQTQVSSNTAQINKLNNNFSNLKSEVDSNKRDAAAGASGAMAQANIPQVIQGQTFSVGAGIGGYEGENAVAVGMSARVSQSVIVKASVSDDTQQNVGYGAGVSIGW</sequence>
<accession>A0ABU4QUW0</accession>